<dbReference type="GO" id="GO:0005975">
    <property type="term" value="P:carbohydrate metabolic process"/>
    <property type="evidence" value="ECO:0007669"/>
    <property type="project" value="InterPro"/>
</dbReference>
<dbReference type="Pfam" id="PF18612">
    <property type="entry name" value="Bac_A_amyl_C"/>
    <property type="match status" value="1"/>
</dbReference>
<feature type="domain" description="Glycosyl hydrolase family 13 catalytic" evidence="1">
    <location>
        <begin position="16"/>
        <end position="347"/>
    </location>
</feature>
<dbReference type="InterPro" id="IPR017853">
    <property type="entry name" value="GH"/>
</dbReference>
<name>A0A7U9TM37_9MOLU</name>
<dbReference type="KEGG" id="manr:MPAN_013320"/>
<gene>
    <name evidence="2" type="primary">malS</name>
    <name evidence="2" type="ORF">MPAN_013320</name>
</gene>
<dbReference type="SMART" id="SM00642">
    <property type="entry name" value="Aamy"/>
    <property type="match status" value="1"/>
</dbReference>
<dbReference type="Gene3D" id="3.20.20.80">
    <property type="entry name" value="Glycosidases"/>
    <property type="match status" value="1"/>
</dbReference>
<sequence>MAKQTKVDMRGLTIYQVFPRQHSEKQNFEGVIDDLDRIANMGVDIIYLLPFHPIGKVSRKGLKGSPYSIVDFYKIDKDLGTLEDLKRLVEKAHKKNMKVMMDIVFNHTSKDSVLTQEHPEWFYRKSDGSLANRVGDWSDITDLNYDLEEVQDYFVDVLVYWASIVDGFRCDVAPLLPIDFWIKARKEVEKNSPDIIWLTESVHPEFIKYIRDQGYDCSSDGQMYDAFDMCYEYDIFDFMDAYLLKDSKKLSRWLEEIYRQEMIYPKNYIKIRGFENHDQRRLRDKVRDHKHFMNMLTMMFFLKGTTFIYAGLEHEIDHLPNLFEDDVIVWNPKQSLETYIKKLTDMKKEPIFSHGVFNMHAHDQIAVFSYEYKEDMILGIFNLENLDDIEVPLTDGSYEDFLSMRKIEVNHGKIKLDEKPIIIKTHKGRRR</sequence>
<proteinExistence type="predicted"/>
<dbReference type="CDD" id="cd11313">
    <property type="entry name" value="AmyAc_arch_bac_AmyA"/>
    <property type="match status" value="1"/>
</dbReference>
<dbReference type="InterPro" id="IPR041331">
    <property type="entry name" value="Bac_A_amyl_C"/>
</dbReference>
<dbReference type="RefSeq" id="WP_176239948.1">
    <property type="nucleotide sequence ID" value="NZ_AP024412.1"/>
</dbReference>
<evidence type="ECO:0000313" key="2">
    <source>
        <dbReference type="EMBL" id="BCR36439.1"/>
    </source>
</evidence>
<reference evidence="2" key="1">
    <citation type="submission" date="2021-01" db="EMBL/GenBank/DDBJ databases">
        <title>Draft genome sequence of Acholeplasmataceae bacterium strain Mahy22.</title>
        <authorList>
            <person name="Watanabe M."/>
            <person name="Kojima H."/>
            <person name="Fukui M."/>
        </authorList>
    </citation>
    <scope>NUCLEOTIDE SEQUENCE</scope>
    <source>
        <strain evidence="2">Mahy22</strain>
    </source>
</reference>
<dbReference type="Proteomes" id="UP000620133">
    <property type="component" value="Chromosome"/>
</dbReference>
<dbReference type="AlphaFoldDB" id="A0A7U9TM37"/>
<protein>
    <submittedName>
        <fullName evidence="2">Alpha-amylase</fullName>
    </submittedName>
</protein>
<dbReference type="InterPro" id="IPR006047">
    <property type="entry name" value="GH13_cat_dom"/>
</dbReference>
<dbReference type="Pfam" id="PF00128">
    <property type="entry name" value="Alpha-amylase"/>
    <property type="match status" value="2"/>
</dbReference>
<evidence type="ECO:0000259" key="1">
    <source>
        <dbReference type="SMART" id="SM00642"/>
    </source>
</evidence>
<evidence type="ECO:0000313" key="3">
    <source>
        <dbReference type="Proteomes" id="UP000620133"/>
    </source>
</evidence>
<accession>A0A7U9TM37</accession>
<dbReference type="PANTHER" id="PTHR47786">
    <property type="entry name" value="ALPHA-1,4-GLUCAN:MALTOSE-1-PHOSPHATE MALTOSYLTRANSFERASE"/>
    <property type="match status" value="1"/>
</dbReference>
<dbReference type="PANTHER" id="PTHR47786:SF2">
    <property type="entry name" value="GLYCOSYL HYDROLASE FAMILY 13 CATALYTIC DOMAIN-CONTAINING PROTEIN"/>
    <property type="match status" value="1"/>
</dbReference>
<dbReference type="SUPFAM" id="SSF51445">
    <property type="entry name" value="(Trans)glycosidases"/>
    <property type="match status" value="1"/>
</dbReference>
<dbReference type="EMBL" id="AP024412">
    <property type="protein sequence ID" value="BCR36439.1"/>
    <property type="molecule type" value="Genomic_DNA"/>
</dbReference>
<keyword evidence="3" id="KW-1185">Reference proteome</keyword>
<organism evidence="2 3">
    <name type="scientific">Mariniplasma anaerobium</name>
    <dbReference type="NCBI Taxonomy" id="2735436"/>
    <lineage>
        <taxon>Bacteria</taxon>
        <taxon>Bacillati</taxon>
        <taxon>Mycoplasmatota</taxon>
        <taxon>Mollicutes</taxon>
        <taxon>Acholeplasmatales</taxon>
        <taxon>Acholeplasmataceae</taxon>
        <taxon>Mariniplasma</taxon>
    </lineage>
</organism>